<reference evidence="2" key="1">
    <citation type="submission" date="2021-02" db="EMBL/GenBank/DDBJ databases">
        <authorList>
            <person name="Nowell W R."/>
        </authorList>
    </citation>
    <scope>NUCLEOTIDE SEQUENCE</scope>
</reference>
<dbReference type="AlphaFoldDB" id="A0A820QKD7"/>
<comment type="caution">
    <text evidence="2">The sequence shown here is derived from an EMBL/GenBank/DDBJ whole genome shotgun (WGS) entry which is preliminary data.</text>
</comment>
<organism evidence="2 3">
    <name type="scientific">Adineta steineri</name>
    <dbReference type="NCBI Taxonomy" id="433720"/>
    <lineage>
        <taxon>Eukaryota</taxon>
        <taxon>Metazoa</taxon>
        <taxon>Spiralia</taxon>
        <taxon>Gnathifera</taxon>
        <taxon>Rotifera</taxon>
        <taxon>Eurotatoria</taxon>
        <taxon>Bdelloidea</taxon>
        <taxon>Adinetida</taxon>
        <taxon>Adinetidae</taxon>
        <taxon>Adineta</taxon>
    </lineage>
</organism>
<feature type="region of interest" description="Disordered" evidence="1">
    <location>
        <begin position="1"/>
        <end position="65"/>
    </location>
</feature>
<evidence type="ECO:0000313" key="2">
    <source>
        <dbReference type="EMBL" id="CAF4424102.1"/>
    </source>
</evidence>
<dbReference type="EMBL" id="CAJOAZ010029305">
    <property type="protein sequence ID" value="CAF4424102.1"/>
    <property type="molecule type" value="Genomic_DNA"/>
</dbReference>
<accession>A0A820QKD7</accession>
<dbReference type="Proteomes" id="UP000663844">
    <property type="component" value="Unassembled WGS sequence"/>
</dbReference>
<sequence>MDTIGHNPLRYSIGGDNNNNEEENDGEITQGDRLNEIKARRMQQHHSTGPPNWISPNANVTSSLT</sequence>
<evidence type="ECO:0000313" key="3">
    <source>
        <dbReference type="Proteomes" id="UP000663844"/>
    </source>
</evidence>
<feature type="compositionally biased region" description="Polar residues" evidence="1">
    <location>
        <begin position="45"/>
        <end position="65"/>
    </location>
</feature>
<gene>
    <name evidence="2" type="ORF">OXD698_LOCUS52825</name>
</gene>
<name>A0A820QKD7_9BILA</name>
<protein>
    <submittedName>
        <fullName evidence="2">Uncharacterized protein</fullName>
    </submittedName>
</protein>
<evidence type="ECO:0000256" key="1">
    <source>
        <dbReference type="SAM" id="MobiDB-lite"/>
    </source>
</evidence>
<feature type="non-terminal residue" evidence="2">
    <location>
        <position position="1"/>
    </location>
</feature>
<proteinExistence type="predicted"/>